<evidence type="ECO:0000256" key="6">
    <source>
        <dbReference type="ARBA" id="ARBA00022729"/>
    </source>
</evidence>
<dbReference type="GO" id="GO:0009279">
    <property type="term" value="C:cell outer membrane"/>
    <property type="evidence" value="ECO:0007669"/>
    <property type="project" value="UniProtKB-SubCell"/>
</dbReference>
<evidence type="ECO:0000313" key="18">
    <source>
        <dbReference type="Proteomes" id="UP000092643"/>
    </source>
</evidence>
<dbReference type="Gene3D" id="2.50.20.10">
    <property type="entry name" value="Lipoprotein localisation LolA/LolB/LppX"/>
    <property type="match status" value="1"/>
</dbReference>
<evidence type="ECO:0000256" key="13">
    <source>
        <dbReference type="HAMAP-Rule" id="MF_00233"/>
    </source>
</evidence>
<name>A0A1A7P3V3_9PAST</name>
<feature type="chain" id="PRO_5008875631" description="Outer-membrane lipoprotein LolB" evidence="14">
    <location>
        <begin position="24"/>
        <end position="208"/>
    </location>
</feature>
<dbReference type="OMA" id="FSSRFEW"/>
<comment type="subunit">
    <text evidence="3 13">Monomer.</text>
</comment>
<evidence type="ECO:0000313" key="20">
    <source>
        <dbReference type="Proteomes" id="UP001226750"/>
    </source>
</evidence>
<dbReference type="NCBIfam" id="TIGR00548">
    <property type="entry name" value="lolB"/>
    <property type="match status" value="1"/>
</dbReference>
<evidence type="ECO:0000256" key="7">
    <source>
        <dbReference type="ARBA" id="ARBA00022927"/>
    </source>
</evidence>
<dbReference type="EMBL" id="JTJO01000028">
    <property type="protein sequence ID" value="OBW98552.1"/>
    <property type="molecule type" value="Genomic_DNA"/>
</dbReference>
<evidence type="ECO:0000256" key="2">
    <source>
        <dbReference type="ARBA" id="ARBA00009696"/>
    </source>
</evidence>
<reference evidence="15 18" key="1">
    <citation type="submission" date="2014-11" db="EMBL/GenBank/DDBJ databases">
        <title>Pan-genome of Gallibacterium spp.</title>
        <authorList>
            <person name="Kudirkiene E."/>
            <person name="Bojesen A.M."/>
        </authorList>
    </citation>
    <scope>NUCLEOTIDE SEQUENCE [LARGE SCALE GENOMIC DNA]</scope>
    <source>
        <strain evidence="15 18">F 279</strain>
    </source>
</reference>
<dbReference type="RefSeq" id="WP_013747050.1">
    <property type="nucleotide sequence ID" value="NZ_AP035889.1"/>
</dbReference>
<evidence type="ECO:0000313" key="15">
    <source>
        <dbReference type="EMBL" id="OBW98552.1"/>
    </source>
</evidence>
<dbReference type="PROSITE" id="PS51257">
    <property type="entry name" value="PROKAR_LIPOPROTEIN"/>
    <property type="match status" value="1"/>
</dbReference>
<dbReference type="GO" id="GO:0044874">
    <property type="term" value="P:lipoprotein localization to outer membrane"/>
    <property type="evidence" value="ECO:0007669"/>
    <property type="project" value="UniProtKB-UniRule"/>
</dbReference>
<keyword evidence="7 13" id="KW-0653">Protein transport</keyword>
<evidence type="ECO:0000256" key="9">
    <source>
        <dbReference type="ARBA" id="ARBA00023139"/>
    </source>
</evidence>
<gene>
    <name evidence="13 16" type="primary">lolB</name>
    <name evidence="16" type="ORF">NCTC11413_01085</name>
    <name evidence="17" type="ORF">QP018_06125</name>
    <name evidence="15" type="ORF">QV03_05830</name>
</gene>
<keyword evidence="8 13" id="KW-0472">Membrane</keyword>
<evidence type="ECO:0000313" key="16">
    <source>
        <dbReference type="EMBL" id="STO37963.1"/>
    </source>
</evidence>
<evidence type="ECO:0000256" key="8">
    <source>
        <dbReference type="ARBA" id="ARBA00023136"/>
    </source>
</evidence>
<evidence type="ECO:0000256" key="3">
    <source>
        <dbReference type="ARBA" id="ARBA00011245"/>
    </source>
</evidence>
<reference evidence="17 20" key="3">
    <citation type="submission" date="2023-06" db="EMBL/GenBank/DDBJ databases">
        <title>Complete Genome Sequence of Gallibacterium anatis Strain BJF12, Isolated from a chicken with diarrhea.</title>
        <authorList>
            <person name="Guo F."/>
            <person name="Bu W."/>
            <person name="Xu F."/>
            <person name="Wen T."/>
        </authorList>
    </citation>
    <scope>NUCLEOTIDE SEQUENCE [LARGE SCALE GENOMIC DNA]</scope>
    <source>
        <strain evidence="17 20">BJF12</strain>
    </source>
</reference>
<protein>
    <recommendedName>
        <fullName evidence="4 13">Outer-membrane lipoprotein LolB</fullName>
    </recommendedName>
</protein>
<keyword evidence="12 13" id="KW-0449">Lipoprotein</keyword>
<evidence type="ECO:0000256" key="11">
    <source>
        <dbReference type="ARBA" id="ARBA00023237"/>
    </source>
</evidence>
<dbReference type="PATRIC" id="fig|1005058.3.peg.2264"/>
<evidence type="ECO:0000256" key="10">
    <source>
        <dbReference type="ARBA" id="ARBA00023186"/>
    </source>
</evidence>
<keyword evidence="9 13" id="KW-0564">Palmitate</keyword>
<evidence type="ECO:0000256" key="12">
    <source>
        <dbReference type="ARBA" id="ARBA00023288"/>
    </source>
</evidence>
<dbReference type="Proteomes" id="UP000254232">
    <property type="component" value="Unassembled WGS sequence"/>
</dbReference>
<dbReference type="AlphaFoldDB" id="A0A1A7P3V3"/>
<dbReference type="SUPFAM" id="SSF89392">
    <property type="entry name" value="Prokaryotic lipoproteins and lipoprotein localization factors"/>
    <property type="match status" value="1"/>
</dbReference>
<dbReference type="CDD" id="cd16326">
    <property type="entry name" value="LolB"/>
    <property type="match status" value="1"/>
</dbReference>
<evidence type="ECO:0000313" key="19">
    <source>
        <dbReference type="Proteomes" id="UP000254232"/>
    </source>
</evidence>
<keyword evidence="20" id="KW-1185">Reference proteome</keyword>
<dbReference type="HAMAP" id="MF_00233">
    <property type="entry name" value="LolB"/>
    <property type="match status" value="1"/>
</dbReference>
<evidence type="ECO:0000256" key="5">
    <source>
        <dbReference type="ARBA" id="ARBA00022448"/>
    </source>
</evidence>
<dbReference type="GeneID" id="77263161"/>
<keyword evidence="11 13" id="KW-0998">Cell outer membrane</keyword>
<dbReference type="InterPro" id="IPR029046">
    <property type="entry name" value="LolA/LolB/LppX"/>
</dbReference>
<evidence type="ECO:0000313" key="17">
    <source>
        <dbReference type="EMBL" id="WIM80803.1"/>
    </source>
</evidence>
<dbReference type="OrthoDB" id="9797618at2"/>
<evidence type="ECO:0000256" key="4">
    <source>
        <dbReference type="ARBA" id="ARBA00016202"/>
    </source>
</evidence>
<reference evidence="16 19" key="2">
    <citation type="submission" date="2018-06" db="EMBL/GenBank/DDBJ databases">
        <authorList>
            <consortium name="Pathogen Informatics"/>
            <person name="Doyle S."/>
        </authorList>
    </citation>
    <scope>NUCLEOTIDE SEQUENCE [LARGE SCALE GENOMIC DNA]</scope>
    <source>
        <strain evidence="16 19">NCTC11413</strain>
    </source>
</reference>
<evidence type="ECO:0000256" key="1">
    <source>
        <dbReference type="ARBA" id="ARBA00004459"/>
    </source>
</evidence>
<dbReference type="InterPro" id="IPR004565">
    <property type="entry name" value="OM_lipoprot_LolB"/>
</dbReference>
<keyword evidence="6 13" id="KW-0732">Signal</keyword>
<dbReference type="Proteomes" id="UP000092643">
    <property type="component" value="Unassembled WGS sequence"/>
</dbReference>
<sequence>MNIKKTVRLGLLSGLTLLFIGCANDGQFVAPQVTLPHNDPVWLQHQQAVNAINHYAAEGQLGYISKEERFSSSFQWQYLGEQHYRLYFSSLLSRSTLTIEKTANNTVIFDNKGNYYADKDIHQLLQDIIGFDFPVEQFPNWLKGLPGNTQNYVVNQQGLLSHFDYQWQNEIWQAKYVNYNQQSPKLPQNLFISSPDKTLKIQIKKWTF</sequence>
<feature type="signal peptide" evidence="14">
    <location>
        <begin position="1"/>
        <end position="23"/>
    </location>
</feature>
<evidence type="ECO:0000256" key="14">
    <source>
        <dbReference type="SAM" id="SignalP"/>
    </source>
</evidence>
<keyword evidence="10 13" id="KW-0143">Chaperone</keyword>
<dbReference type="GO" id="GO:0015031">
    <property type="term" value="P:protein transport"/>
    <property type="evidence" value="ECO:0007669"/>
    <property type="project" value="UniProtKB-KW"/>
</dbReference>
<dbReference type="EMBL" id="UGGZ01000001">
    <property type="protein sequence ID" value="STO37963.1"/>
    <property type="molecule type" value="Genomic_DNA"/>
</dbReference>
<comment type="similarity">
    <text evidence="2 13">Belongs to the LolB family.</text>
</comment>
<dbReference type="Pfam" id="PF03550">
    <property type="entry name" value="LolB"/>
    <property type="match status" value="1"/>
</dbReference>
<organism evidence="15 18">
    <name type="scientific">Gallibacterium anatis</name>
    <dbReference type="NCBI Taxonomy" id="750"/>
    <lineage>
        <taxon>Bacteria</taxon>
        <taxon>Pseudomonadati</taxon>
        <taxon>Pseudomonadota</taxon>
        <taxon>Gammaproteobacteria</taxon>
        <taxon>Pasteurellales</taxon>
        <taxon>Pasteurellaceae</taxon>
        <taxon>Gallibacterium</taxon>
    </lineage>
</organism>
<comment type="subcellular location">
    <subcellularLocation>
        <location evidence="1 13">Cell outer membrane</location>
        <topology evidence="1 13">Lipid-anchor</topology>
    </subcellularLocation>
</comment>
<proteinExistence type="inferred from homology"/>
<accession>A0A1A7P3V3</accession>
<dbReference type="EMBL" id="CP126975">
    <property type="protein sequence ID" value="WIM80803.1"/>
    <property type="molecule type" value="Genomic_DNA"/>
</dbReference>
<dbReference type="Proteomes" id="UP001226750">
    <property type="component" value="Chromosome"/>
</dbReference>
<comment type="function">
    <text evidence="13">Plays a critical role in the incorporation of lipoproteins in the outer membrane after they are released by the LolA protein.</text>
</comment>
<keyword evidence="5 13" id="KW-0813">Transport</keyword>